<dbReference type="OrthoDB" id="2446547at2759"/>
<accession>A0A7T8GU97</accession>
<dbReference type="EMBL" id="CP045901">
    <property type="protein sequence ID" value="QQP37892.1"/>
    <property type="molecule type" value="Genomic_DNA"/>
</dbReference>
<feature type="non-terminal residue" evidence="1">
    <location>
        <position position="136"/>
    </location>
</feature>
<keyword evidence="2" id="KW-1185">Reference proteome</keyword>
<proteinExistence type="predicted"/>
<dbReference type="AlphaFoldDB" id="A0A7T8GU97"/>
<dbReference type="Proteomes" id="UP000595437">
    <property type="component" value="Chromosome 12"/>
</dbReference>
<gene>
    <name evidence="1" type="ORF">FKW44_018318</name>
</gene>
<protein>
    <recommendedName>
        <fullName evidence="3">Transposable element Tcb2 transposase</fullName>
    </recommendedName>
</protein>
<evidence type="ECO:0000313" key="2">
    <source>
        <dbReference type="Proteomes" id="UP000595437"/>
    </source>
</evidence>
<dbReference type="InterPro" id="IPR036397">
    <property type="entry name" value="RNaseH_sf"/>
</dbReference>
<evidence type="ECO:0008006" key="3">
    <source>
        <dbReference type="Google" id="ProtNLM"/>
    </source>
</evidence>
<name>A0A7T8GU97_CALRO</name>
<dbReference type="GO" id="GO:0003676">
    <property type="term" value="F:nucleic acid binding"/>
    <property type="evidence" value="ECO:0007669"/>
    <property type="project" value="InterPro"/>
</dbReference>
<sequence>MSSAPLDKTPFSLSGMVASETGFFLALNPNDAPGDVRHVGKKRSVANLQILKVVSSDVGKCPHIFLGEKMRLNSITYVEILWDTVFPWAHANYGTGWIFQQDGARPHTAANTQKFLQANAPRFIDKDSCPPYSPDR</sequence>
<evidence type="ECO:0000313" key="1">
    <source>
        <dbReference type="EMBL" id="QQP37892.1"/>
    </source>
</evidence>
<dbReference type="Gene3D" id="3.30.420.10">
    <property type="entry name" value="Ribonuclease H-like superfamily/Ribonuclease H"/>
    <property type="match status" value="1"/>
</dbReference>
<reference evidence="2" key="1">
    <citation type="submission" date="2021-01" db="EMBL/GenBank/DDBJ databases">
        <title>Caligus Genome Assembly.</title>
        <authorList>
            <person name="Gallardo-Escarate C."/>
        </authorList>
    </citation>
    <scope>NUCLEOTIDE SEQUENCE [LARGE SCALE GENOMIC DNA]</scope>
</reference>
<organism evidence="1 2">
    <name type="scientific">Caligus rogercresseyi</name>
    <name type="common">Sea louse</name>
    <dbReference type="NCBI Taxonomy" id="217165"/>
    <lineage>
        <taxon>Eukaryota</taxon>
        <taxon>Metazoa</taxon>
        <taxon>Ecdysozoa</taxon>
        <taxon>Arthropoda</taxon>
        <taxon>Crustacea</taxon>
        <taxon>Multicrustacea</taxon>
        <taxon>Hexanauplia</taxon>
        <taxon>Copepoda</taxon>
        <taxon>Siphonostomatoida</taxon>
        <taxon>Caligidae</taxon>
        <taxon>Caligus</taxon>
    </lineage>
</organism>